<dbReference type="Pfam" id="PF07686">
    <property type="entry name" value="V-set"/>
    <property type="match status" value="1"/>
</dbReference>
<evidence type="ECO:0000259" key="4">
    <source>
        <dbReference type="PROSITE" id="PS50835"/>
    </source>
</evidence>
<dbReference type="GO" id="GO:0050852">
    <property type="term" value="P:T cell receptor signaling pathway"/>
    <property type="evidence" value="ECO:0007669"/>
    <property type="project" value="TreeGrafter"/>
</dbReference>
<keyword evidence="3" id="KW-0393">Immunoglobulin domain</keyword>
<dbReference type="InterPro" id="IPR050504">
    <property type="entry name" value="IgSF_BTN/MOG"/>
</dbReference>
<reference evidence="5" key="1">
    <citation type="submission" date="2025-08" db="UniProtKB">
        <authorList>
            <consortium name="Ensembl"/>
        </authorList>
    </citation>
    <scope>IDENTIFICATION</scope>
</reference>
<organism evidence="5 6">
    <name type="scientific">Cyprinodon variegatus</name>
    <name type="common">Sheepshead minnow</name>
    <dbReference type="NCBI Taxonomy" id="28743"/>
    <lineage>
        <taxon>Eukaryota</taxon>
        <taxon>Metazoa</taxon>
        <taxon>Chordata</taxon>
        <taxon>Craniata</taxon>
        <taxon>Vertebrata</taxon>
        <taxon>Euteleostomi</taxon>
        <taxon>Actinopterygii</taxon>
        <taxon>Neopterygii</taxon>
        <taxon>Teleostei</taxon>
        <taxon>Neoteleostei</taxon>
        <taxon>Acanthomorphata</taxon>
        <taxon>Ovalentaria</taxon>
        <taxon>Atherinomorphae</taxon>
        <taxon>Cyprinodontiformes</taxon>
        <taxon>Cyprinodontidae</taxon>
        <taxon>Cyprinodon</taxon>
    </lineage>
</organism>
<reference evidence="5" key="2">
    <citation type="submission" date="2025-09" db="UniProtKB">
        <authorList>
            <consortium name="Ensembl"/>
        </authorList>
    </citation>
    <scope>IDENTIFICATION</scope>
</reference>
<dbReference type="GeneTree" id="ENSGT00940000168740"/>
<evidence type="ECO:0000256" key="3">
    <source>
        <dbReference type="ARBA" id="ARBA00023319"/>
    </source>
</evidence>
<proteinExistence type="predicted"/>
<dbReference type="InterPro" id="IPR013106">
    <property type="entry name" value="Ig_V-set"/>
</dbReference>
<dbReference type="GO" id="GO:0001817">
    <property type="term" value="P:regulation of cytokine production"/>
    <property type="evidence" value="ECO:0007669"/>
    <property type="project" value="TreeGrafter"/>
</dbReference>
<keyword evidence="6" id="KW-1185">Reference proteome</keyword>
<evidence type="ECO:0000313" key="6">
    <source>
        <dbReference type="Proteomes" id="UP000265020"/>
    </source>
</evidence>
<evidence type="ECO:0000256" key="1">
    <source>
        <dbReference type="ARBA" id="ARBA00004370"/>
    </source>
</evidence>
<keyword evidence="2" id="KW-0472">Membrane</keyword>
<dbReference type="PANTHER" id="PTHR24100:SF151">
    <property type="entry name" value="ICOS LIGAND"/>
    <property type="match status" value="1"/>
</dbReference>
<dbReference type="PROSITE" id="PS50835">
    <property type="entry name" value="IG_LIKE"/>
    <property type="match status" value="1"/>
</dbReference>
<comment type="subcellular location">
    <subcellularLocation>
        <location evidence="1">Membrane</location>
    </subcellularLocation>
</comment>
<accession>A0A3Q2CSL8</accession>
<sequence length="193" mass="22432">STPESCSLLLPKSISLKLEDWELRNEARTSQLLSERLQTKNNQPAIIVEWIRDDMEEEEFVALYRGGRFDPEGQDPGYRNRVDLQDREMKERDVSLVLKKVTTDDTGTYECRVIQRGNKRRKRSNIKVDPICIISLDVAPRPPSGESVFLCIRTSSSLMVETSQIRCWKQSWTYSWNHCCTRSFGFSWCFSAL</sequence>
<dbReference type="GO" id="GO:0009897">
    <property type="term" value="C:external side of plasma membrane"/>
    <property type="evidence" value="ECO:0007669"/>
    <property type="project" value="TreeGrafter"/>
</dbReference>
<dbReference type="GO" id="GO:0005102">
    <property type="term" value="F:signaling receptor binding"/>
    <property type="evidence" value="ECO:0007669"/>
    <property type="project" value="TreeGrafter"/>
</dbReference>
<evidence type="ECO:0000256" key="2">
    <source>
        <dbReference type="ARBA" id="ARBA00023136"/>
    </source>
</evidence>
<dbReference type="InterPro" id="IPR013783">
    <property type="entry name" value="Ig-like_fold"/>
</dbReference>
<dbReference type="Proteomes" id="UP000265020">
    <property type="component" value="Unassembled WGS sequence"/>
</dbReference>
<evidence type="ECO:0000313" key="5">
    <source>
        <dbReference type="Ensembl" id="ENSCVAP00000008588.1"/>
    </source>
</evidence>
<dbReference type="InterPro" id="IPR007110">
    <property type="entry name" value="Ig-like_dom"/>
</dbReference>
<feature type="domain" description="Ig-like" evidence="4">
    <location>
        <begin position="11"/>
        <end position="127"/>
    </location>
</feature>
<dbReference type="InterPro" id="IPR036179">
    <property type="entry name" value="Ig-like_dom_sf"/>
</dbReference>
<dbReference type="SUPFAM" id="SSF48726">
    <property type="entry name" value="Immunoglobulin"/>
    <property type="match status" value="1"/>
</dbReference>
<dbReference type="Gene3D" id="2.60.40.10">
    <property type="entry name" value="Immunoglobulins"/>
    <property type="match status" value="1"/>
</dbReference>
<dbReference type="AlphaFoldDB" id="A0A3Q2CSL8"/>
<dbReference type="Ensembl" id="ENSCVAT00000001360.1">
    <property type="protein sequence ID" value="ENSCVAP00000008588.1"/>
    <property type="gene ID" value="ENSCVAG00000010426.1"/>
</dbReference>
<protein>
    <recommendedName>
        <fullName evidence="4">Ig-like domain-containing protein</fullName>
    </recommendedName>
</protein>
<name>A0A3Q2CSL8_CYPVA</name>
<dbReference type="PANTHER" id="PTHR24100">
    <property type="entry name" value="BUTYROPHILIN"/>
    <property type="match status" value="1"/>
</dbReference>